<sequence>MEMVVDKNMCIQDLCVRKQTQIKCDVSVGSLLSPEEVSYIEMLLDVKIIFANTFSN</sequence>
<gene>
    <name evidence="1" type="ORF">AFI02nite_35410</name>
</gene>
<evidence type="ECO:0000313" key="2">
    <source>
        <dbReference type="Proteomes" id="UP000321787"/>
    </source>
</evidence>
<dbReference type="AlphaFoldDB" id="A0A510URJ9"/>
<comment type="caution">
    <text evidence="1">The sequence shown here is derived from an EMBL/GenBank/DDBJ whole genome shotgun (WGS) entry which is preliminary data.</text>
</comment>
<organism evidence="1 2">
    <name type="scientific">Aliivibrio fischeri</name>
    <name type="common">Vibrio fischeri</name>
    <dbReference type="NCBI Taxonomy" id="668"/>
    <lineage>
        <taxon>Bacteria</taxon>
        <taxon>Pseudomonadati</taxon>
        <taxon>Pseudomonadota</taxon>
        <taxon>Gammaproteobacteria</taxon>
        <taxon>Vibrionales</taxon>
        <taxon>Vibrionaceae</taxon>
        <taxon>Aliivibrio</taxon>
    </lineage>
</organism>
<dbReference type="Proteomes" id="UP000321787">
    <property type="component" value="Unassembled WGS sequence"/>
</dbReference>
<dbReference type="EMBL" id="BJTZ01000031">
    <property type="protein sequence ID" value="GEK15505.1"/>
    <property type="molecule type" value="Genomic_DNA"/>
</dbReference>
<proteinExistence type="predicted"/>
<accession>A0A510URJ9</accession>
<evidence type="ECO:0000313" key="1">
    <source>
        <dbReference type="EMBL" id="GEK15505.1"/>
    </source>
</evidence>
<protein>
    <submittedName>
        <fullName evidence="1">Uncharacterized protein</fullName>
    </submittedName>
</protein>
<reference evidence="1 2" key="1">
    <citation type="submission" date="2019-07" db="EMBL/GenBank/DDBJ databases">
        <title>Whole genome shotgun sequence of Aliivibrio fischeri NBRC 101058.</title>
        <authorList>
            <person name="Hosoyama A."/>
            <person name="Uohara A."/>
            <person name="Ohji S."/>
            <person name="Ichikawa N."/>
        </authorList>
    </citation>
    <scope>NUCLEOTIDE SEQUENCE [LARGE SCALE GENOMIC DNA]</scope>
    <source>
        <strain evidence="1 2">NBRC 101058</strain>
    </source>
</reference>
<name>A0A510URJ9_ALIFS</name>